<evidence type="ECO:0000256" key="2">
    <source>
        <dbReference type="ARBA" id="ARBA00022729"/>
    </source>
</evidence>
<dbReference type="Pfam" id="PF04083">
    <property type="entry name" value="Abhydro_lipase"/>
    <property type="match status" value="1"/>
</dbReference>
<comment type="similarity">
    <text evidence="1">Belongs to the AB hydrolase superfamily. Lipase family.</text>
</comment>
<evidence type="ECO:0000256" key="1">
    <source>
        <dbReference type="ARBA" id="ARBA00010701"/>
    </source>
</evidence>
<dbReference type="EMBL" id="NJHN03000095">
    <property type="protein sequence ID" value="KAH9415931.1"/>
    <property type="molecule type" value="Genomic_DNA"/>
</dbReference>
<reference evidence="9 10" key="2">
    <citation type="journal article" date="2022" name="Mol. Biol. Evol.">
        <title>Comparative Genomics Reveals Insights into the Divergent Evolution of Astigmatic Mites and Household Pest Adaptations.</title>
        <authorList>
            <person name="Xiong Q."/>
            <person name="Wan A.T."/>
            <person name="Liu X."/>
            <person name="Fung C.S."/>
            <person name="Xiao X."/>
            <person name="Malainual N."/>
            <person name="Hou J."/>
            <person name="Wang L."/>
            <person name="Wang M."/>
            <person name="Yang K.Y."/>
            <person name="Cui Y."/>
            <person name="Leung E.L."/>
            <person name="Nong W."/>
            <person name="Shin S.K."/>
            <person name="Au S.W."/>
            <person name="Jeong K.Y."/>
            <person name="Chew F.T."/>
            <person name="Hui J.H."/>
            <person name="Leung T.F."/>
            <person name="Tungtrongchitr A."/>
            <person name="Zhong N."/>
            <person name="Liu Z."/>
            <person name="Tsui S.K."/>
        </authorList>
    </citation>
    <scope>NUCLEOTIDE SEQUENCE [LARGE SCALE GENOMIC DNA]</scope>
    <source>
        <strain evidence="9">Derp</strain>
    </source>
</reference>
<keyword evidence="6" id="KW-0472">Membrane</keyword>
<proteinExistence type="inferred from homology"/>
<keyword evidence="6" id="KW-1133">Transmembrane helix</keyword>
<accession>A0ABQ8J0G8</accession>
<evidence type="ECO:0000256" key="4">
    <source>
        <dbReference type="ARBA" id="ARBA00023098"/>
    </source>
</evidence>
<evidence type="ECO:0000256" key="6">
    <source>
        <dbReference type="SAM" id="Phobius"/>
    </source>
</evidence>
<evidence type="ECO:0000313" key="10">
    <source>
        <dbReference type="Proteomes" id="UP000887458"/>
    </source>
</evidence>
<sequence>MNHLIKVFGLVMMLTVAMLAAMIQYLQFSIYKYMFHVTNIPGTYQISDDVYRNIFELIESRGFIYEQHFVTTPDGYILQLVRMVNPFIKIEDRIRLRPILLHHGYQCSGTIWLVAMNGHLDHNGNYYEMDEQKQILTNSSNQMGNSLGFILTARGYDVWLANYRGSIYSRNHTHLDIESNEYWKFSMDQLIKYDLPVQIDYIISYTKHTKLSYIAHSQGALIMFALMSMNNSYAEKIEPFIALAPAFCSFHSKVDSLFKYSASMRNVFLSYPQRFPPLIISSLLRTLCQNYFIKHLCFVFNYLIVGTQKRTIFPERLPIYIGAETMGASTWVTAHLMQLILKNDNMMNSSIDSETTKECQLEYFDYGEAENLRFYGQRTPPIYDVAKINSTKIALIYAKKDFLIGNSVQSLKSKLNVKLLDDYEIPDQTYSHMDLFWAKNSGEMVNKKVLEILNST</sequence>
<keyword evidence="2" id="KW-0732">Signal</keyword>
<evidence type="ECO:0000259" key="7">
    <source>
        <dbReference type="Pfam" id="PF00561"/>
    </source>
</evidence>
<comment type="caution">
    <text evidence="9">The sequence shown here is derived from an EMBL/GenBank/DDBJ whole genome shotgun (WGS) entry which is preliminary data.</text>
</comment>
<dbReference type="InterPro" id="IPR006693">
    <property type="entry name" value="AB_hydrolase_lipase"/>
</dbReference>
<dbReference type="Proteomes" id="UP000887458">
    <property type="component" value="Unassembled WGS sequence"/>
</dbReference>
<keyword evidence="3" id="KW-0442">Lipid degradation</keyword>
<evidence type="ECO:0000256" key="3">
    <source>
        <dbReference type="ARBA" id="ARBA00022963"/>
    </source>
</evidence>
<feature type="domain" description="Partial AB-hydrolase lipase" evidence="8">
    <location>
        <begin position="56"/>
        <end position="114"/>
    </location>
</feature>
<gene>
    <name evidence="9" type="primary">lipl-2_2</name>
    <name evidence="9" type="ORF">DERP_000425</name>
</gene>
<organism evidence="9 10">
    <name type="scientific">Dermatophagoides pteronyssinus</name>
    <name type="common">European house dust mite</name>
    <dbReference type="NCBI Taxonomy" id="6956"/>
    <lineage>
        <taxon>Eukaryota</taxon>
        <taxon>Metazoa</taxon>
        <taxon>Ecdysozoa</taxon>
        <taxon>Arthropoda</taxon>
        <taxon>Chelicerata</taxon>
        <taxon>Arachnida</taxon>
        <taxon>Acari</taxon>
        <taxon>Acariformes</taxon>
        <taxon>Sarcoptiformes</taxon>
        <taxon>Astigmata</taxon>
        <taxon>Psoroptidia</taxon>
        <taxon>Analgoidea</taxon>
        <taxon>Pyroglyphidae</taxon>
        <taxon>Dermatophagoidinae</taxon>
        <taxon>Dermatophagoides</taxon>
    </lineage>
</organism>
<keyword evidence="6" id="KW-0812">Transmembrane</keyword>
<dbReference type="InterPro" id="IPR000073">
    <property type="entry name" value="AB_hydrolase_1"/>
</dbReference>
<keyword evidence="4" id="KW-0443">Lipid metabolism</keyword>
<keyword evidence="10" id="KW-1185">Reference proteome</keyword>
<reference evidence="9 10" key="1">
    <citation type="journal article" date="2018" name="J. Allergy Clin. Immunol.">
        <title>High-quality assembly of Dermatophagoides pteronyssinus genome and transcriptome reveals a wide range of novel allergens.</title>
        <authorList>
            <person name="Liu X.Y."/>
            <person name="Yang K.Y."/>
            <person name="Wang M.Q."/>
            <person name="Kwok J.S."/>
            <person name="Zeng X."/>
            <person name="Yang Z."/>
            <person name="Xiao X.J."/>
            <person name="Lau C.P."/>
            <person name="Li Y."/>
            <person name="Huang Z.M."/>
            <person name="Ba J.G."/>
            <person name="Yim A.K."/>
            <person name="Ouyang C.Y."/>
            <person name="Ngai S.M."/>
            <person name="Chan T.F."/>
            <person name="Leung E.L."/>
            <person name="Liu L."/>
            <person name="Liu Z.G."/>
            <person name="Tsui S.K."/>
        </authorList>
    </citation>
    <scope>NUCLEOTIDE SEQUENCE [LARGE SCALE GENOMIC DNA]</scope>
    <source>
        <strain evidence="9">Derp</strain>
    </source>
</reference>
<dbReference type="InterPro" id="IPR029058">
    <property type="entry name" value="AB_hydrolase_fold"/>
</dbReference>
<dbReference type="InterPro" id="IPR025483">
    <property type="entry name" value="Lipase_euk"/>
</dbReference>
<dbReference type="Gene3D" id="3.40.50.1820">
    <property type="entry name" value="alpha/beta hydrolase"/>
    <property type="match status" value="1"/>
</dbReference>
<evidence type="ECO:0000313" key="9">
    <source>
        <dbReference type="EMBL" id="KAH9415931.1"/>
    </source>
</evidence>
<dbReference type="PANTHER" id="PTHR11005">
    <property type="entry name" value="LYSOSOMAL ACID LIPASE-RELATED"/>
    <property type="match status" value="1"/>
</dbReference>
<keyword evidence="5" id="KW-0325">Glycoprotein</keyword>
<feature type="domain" description="AB hydrolase-1" evidence="7">
    <location>
        <begin position="153"/>
        <end position="275"/>
    </location>
</feature>
<evidence type="ECO:0000256" key="5">
    <source>
        <dbReference type="ARBA" id="ARBA00023180"/>
    </source>
</evidence>
<evidence type="ECO:0000259" key="8">
    <source>
        <dbReference type="Pfam" id="PF04083"/>
    </source>
</evidence>
<dbReference type="PIRSF" id="PIRSF000862">
    <property type="entry name" value="Steryl_ester_lip"/>
    <property type="match status" value="1"/>
</dbReference>
<name>A0ABQ8J0G8_DERPT</name>
<protein>
    <submittedName>
        <fullName evidence="9">Alpha/beta-hydrolase lipase region</fullName>
    </submittedName>
</protein>
<dbReference type="SUPFAM" id="SSF53474">
    <property type="entry name" value="alpha/beta-Hydrolases"/>
    <property type="match status" value="1"/>
</dbReference>
<feature type="transmembrane region" description="Helical" evidence="6">
    <location>
        <begin position="7"/>
        <end position="26"/>
    </location>
</feature>
<dbReference type="Pfam" id="PF00561">
    <property type="entry name" value="Abhydrolase_1"/>
    <property type="match status" value="1"/>
</dbReference>